<comment type="caution">
    <text evidence="2">The sequence shown here is derived from an EMBL/GenBank/DDBJ whole genome shotgun (WGS) entry which is preliminary data.</text>
</comment>
<protein>
    <submittedName>
        <fullName evidence="2">Uncharacterized protein</fullName>
    </submittedName>
</protein>
<dbReference type="AlphaFoldDB" id="A0ABD3C6M1"/>
<proteinExistence type="predicted"/>
<name>A0ABD3C6M1_9LAMI</name>
<dbReference type="Proteomes" id="UP001632038">
    <property type="component" value="Unassembled WGS sequence"/>
</dbReference>
<organism evidence="2 3">
    <name type="scientific">Castilleja foliolosa</name>
    <dbReference type="NCBI Taxonomy" id="1961234"/>
    <lineage>
        <taxon>Eukaryota</taxon>
        <taxon>Viridiplantae</taxon>
        <taxon>Streptophyta</taxon>
        <taxon>Embryophyta</taxon>
        <taxon>Tracheophyta</taxon>
        <taxon>Spermatophyta</taxon>
        <taxon>Magnoliopsida</taxon>
        <taxon>eudicotyledons</taxon>
        <taxon>Gunneridae</taxon>
        <taxon>Pentapetalae</taxon>
        <taxon>asterids</taxon>
        <taxon>lamiids</taxon>
        <taxon>Lamiales</taxon>
        <taxon>Orobanchaceae</taxon>
        <taxon>Pedicularideae</taxon>
        <taxon>Castillejinae</taxon>
        <taxon>Castilleja</taxon>
    </lineage>
</organism>
<evidence type="ECO:0000313" key="3">
    <source>
        <dbReference type="Proteomes" id="UP001632038"/>
    </source>
</evidence>
<sequence>MASETPNPMALVLLFSVALIFSVPTAVRGKSHSVKECVELVFDPPPAAGLITFWKRTLCRDLLRTTVKSFQATGNLSPEYLTALNKLPKFQNNPSGLNEFLCRLGPAKEAAMKFGC</sequence>
<feature type="signal peptide" evidence="1">
    <location>
        <begin position="1"/>
        <end position="29"/>
    </location>
</feature>
<dbReference type="EMBL" id="JAVIJP010000052">
    <property type="protein sequence ID" value="KAL3625158.1"/>
    <property type="molecule type" value="Genomic_DNA"/>
</dbReference>
<keyword evidence="3" id="KW-1185">Reference proteome</keyword>
<accession>A0ABD3C6M1</accession>
<evidence type="ECO:0000256" key="1">
    <source>
        <dbReference type="SAM" id="SignalP"/>
    </source>
</evidence>
<reference evidence="3" key="1">
    <citation type="journal article" date="2024" name="IScience">
        <title>Strigolactones Initiate the Formation of Haustorium-like Structures in Castilleja.</title>
        <authorList>
            <person name="Buerger M."/>
            <person name="Peterson D."/>
            <person name="Chory J."/>
        </authorList>
    </citation>
    <scope>NUCLEOTIDE SEQUENCE [LARGE SCALE GENOMIC DNA]</scope>
</reference>
<keyword evidence="1" id="KW-0732">Signal</keyword>
<gene>
    <name evidence="2" type="ORF">CASFOL_030612</name>
</gene>
<evidence type="ECO:0000313" key="2">
    <source>
        <dbReference type="EMBL" id="KAL3625158.1"/>
    </source>
</evidence>
<feature type="chain" id="PRO_5044790568" evidence="1">
    <location>
        <begin position="30"/>
        <end position="116"/>
    </location>
</feature>